<dbReference type="GO" id="GO:0030288">
    <property type="term" value="C:outer membrane-bounded periplasmic space"/>
    <property type="evidence" value="ECO:0007669"/>
    <property type="project" value="InterPro"/>
</dbReference>
<evidence type="ECO:0000256" key="1">
    <source>
        <dbReference type="ARBA" id="ARBA00002591"/>
    </source>
</evidence>
<evidence type="ECO:0000256" key="5">
    <source>
        <dbReference type="SAM" id="SignalP"/>
    </source>
</evidence>
<dbReference type="RefSeq" id="WP_206294827.1">
    <property type="nucleotide sequence ID" value="NZ_CP063458.1"/>
</dbReference>
<keyword evidence="6" id="KW-0969">Cilium</keyword>
<feature type="signal peptide" evidence="5">
    <location>
        <begin position="1"/>
        <end position="18"/>
    </location>
</feature>
<protein>
    <submittedName>
        <fullName evidence="6">Flagellar basal body P-ring protein FlgI</fullName>
    </submittedName>
</protein>
<reference evidence="6 7" key="1">
    <citation type="submission" date="2020-10" db="EMBL/GenBank/DDBJ databases">
        <title>Wide distribution of Phycisphaera-like planctomycetes from WD2101 soil group in peatlands and genome analysis of the first cultivated representative.</title>
        <authorList>
            <person name="Dedysh S.N."/>
            <person name="Beletsky A.V."/>
            <person name="Ivanova A."/>
            <person name="Kulichevskaya I.S."/>
            <person name="Suzina N.E."/>
            <person name="Philippov D.A."/>
            <person name="Rakitin A.L."/>
            <person name="Mardanov A.V."/>
            <person name="Ravin N.V."/>
        </authorList>
    </citation>
    <scope>NUCLEOTIDE SEQUENCE [LARGE SCALE GENOMIC DNA]</scope>
    <source>
        <strain evidence="6 7">M1803</strain>
    </source>
</reference>
<proteinExistence type="predicted"/>
<dbReference type="GO" id="GO:0071973">
    <property type="term" value="P:bacterial-type flagellum-dependent cell motility"/>
    <property type="evidence" value="ECO:0007669"/>
    <property type="project" value="InterPro"/>
</dbReference>
<dbReference type="AlphaFoldDB" id="A0A7M2X1Q2"/>
<feature type="chain" id="PRO_5034699974" evidence="5">
    <location>
        <begin position="19"/>
        <end position="358"/>
    </location>
</feature>
<evidence type="ECO:0000256" key="4">
    <source>
        <dbReference type="ARBA" id="ARBA00023143"/>
    </source>
</evidence>
<accession>A0A7M2X1Q2</accession>
<keyword evidence="4" id="KW-0975">Bacterial flagellum</keyword>
<keyword evidence="6" id="KW-0966">Cell projection</keyword>
<dbReference type="EMBL" id="CP063458">
    <property type="protein sequence ID" value="QOV91529.1"/>
    <property type="molecule type" value="Genomic_DNA"/>
</dbReference>
<keyword evidence="3 5" id="KW-0732">Signal</keyword>
<comment type="subcellular location">
    <subcellularLocation>
        <location evidence="2">Bacterial flagellum basal body</location>
    </subcellularLocation>
</comment>
<sequence length="358" mass="38030">MRYLIPLIVLVLAQPALAVKVADITRIGGQRTNVMTGVGLVYGLKGSGDGGDFMPAIKPLAAMLSRFSNPTMPIDLKNAKNVAIVSLIATIPSNGVRDGDHLDVRVISLGAANSLRGGYLFVTPMQGPMPEPSNQPRLPLALCEGPIVIEDPTNPLTGVVKGGCVMEADLPARAIQEGRFELILEEPSASWTVASTIAKVINDAEGDGAEILAVAVDAKNIIVTIPAADRQRPDSFISRVQRLPVPQLPTEARVIVNEKTGTIIVTGDVEISPVVISHKGLTISTIDPKPIPTPRTPITTQKDVVAMDTTQQGGAKLQDLALAFDQLKVPPDDRIAIVKELHRTGKLHAKLIVNGVER</sequence>
<evidence type="ECO:0000313" key="7">
    <source>
        <dbReference type="Proteomes" id="UP000593765"/>
    </source>
</evidence>
<evidence type="ECO:0000256" key="2">
    <source>
        <dbReference type="ARBA" id="ARBA00004117"/>
    </source>
</evidence>
<dbReference type="KEGG" id="hbs:IPV69_09290"/>
<dbReference type="GO" id="GO:0005198">
    <property type="term" value="F:structural molecule activity"/>
    <property type="evidence" value="ECO:0007669"/>
    <property type="project" value="InterPro"/>
</dbReference>
<dbReference type="PANTHER" id="PTHR30381:SF0">
    <property type="entry name" value="FLAGELLAR P-RING PROTEIN"/>
    <property type="match status" value="1"/>
</dbReference>
<dbReference type="PANTHER" id="PTHR30381">
    <property type="entry name" value="FLAGELLAR P-RING PERIPLASMIC PROTEIN FLGI"/>
    <property type="match status" value="1"/>
</dbReference>
<evidence type="ECO:0000256" key="3">
    <source>
        <dbReference type="ARBA" id="ARBA00022729"/>
    </source>
</evidence>
<dbReference type="InterPro" id="IPR001782">
    <property type="entry name" value="Flag_FlgI"/>
</dbReference>
<name>A0A7M2X1Q2_9BACT</name>
<comment type="function">
    <text evidence="1">Assembles around the rod to form the L-ring and probably protects the motor/basal body from shearing forces during rotation.</text>
</comment>
<gene>
    <name evidence="6" type="ORF">IPV69_09290</name>
</gene>
<dbReference type="Proteomes" id="UP000593765">
    <property type="component" value="Chromosome"/>
</dbReference>
<dbReference type="Pfam" id="PF02119">
    <property type="entry name" value="FlgI"/>
    <property type="match status" value="1"/>
</dbReference>
<organism evidence="6 7">
    <name type="scientific">Humisphaera borealis</name>
    <dbReference type="NCBI Taxonomy" id="2807512"/>
    <lineage>
        <taxon>Bacteria</taxon>
        <taxon>Pseudomonadati</taxon>
        <taxon>Planctomycetota</taxon>
        <taxon>Phycisphaerae</taxon>
        <taxon>Tepidisphaerales</taxon>
        <taxon>Tepidisphaeraceae</taxon>
        <taxon>Humisphaera</taxon>
    </lineage>
</organism>
<dbReference type="GO" id="GO:0009428">
    <property type="term" value="C:bacterial-type flagellum basal body, distal rod, P ring"/>
    <property type="evidence" value="ECO:0007669"/>
    <property type="project" value="InterPro"/>
</dbReference>
<evidence type="ECO:0000313" key="6">
    <source>
        <dbReference type="EMBL" id="QOV91529.1"/>
    </source>
</evidence>
<keyword evidence="7" id="KW-1185">Reference proteome</keyword>
<dbReference type="PRINTS" id="PR01010">
    <property type="entry name" value="FLGPRINGFLGI"/>
</dbReference>
<keyword evidence="6" id="KW-0282">Flagellum</keyword>